<keyword evidence="2" id="KW-1185">Reference proteome</keyword>
<evidence type="ECO:0000313" key="1">
    <source>
        <dbReference type="EMBL" id="KAJ3806349.1"/>
    </source>
</evidence>
<gene>
    <name evidence="1" type="ORF">F5876DRAFT_80785</name>
</gene>
<dbReference type="EMBL" id="MU795438">
    <property type="protein sequence ID" value="KAJ3806349.1"/>
    <property type="molecule type" value="Genomic_DNA"/>
</dbReference>
<name>A0ACC1TNK5_9AGAR</name>
<evidence type="ECO:0000313" key="2">
    <source>
        <dbReference type="Proteomes" id="UP001163835"/>
    </source>
</evidence>
<organism evidence="1 2">
    <name type="scientific">Lentinula aff. lateritia</name>
    <dbReference type="NCBI Taxonomy" id="2804960"/>
    <lineage>
        <taxon>Eukaryota</taxon>
        <taxon>Fungi</taxon>
        <taxon>Dikarya</taxon>
        <taxon>Basidiomycota</taxon>
        <taxon>Agaricomycotina</taxon>
        <taxon>Agaricomycetes</taxon>
        <taxon>Agaricomycetidae</taxon>
        <taxon>Agaricales</taxon>
        <taxon>Marasmiineae</taxon>
        <taxon>Omphalotaceae</taxon>
        <taxon>Lentinula</taxon>
    </lineage>
</organism>
<accession>A0ACC1TNK5</accession>
<comment type="caution">
    <text evidence="1">The sequence shown here is derived from an EMBL/GenBank/DDBJ whole genome shotgun (WGS) entry which is preliminary data.</text>
</comment>
<dbReference type="Proteomes" id="UP001163835">
    <property type="component" value="Unassembled WGS sequence"/>
</dbReference>
<reference evidence="1" key="1">
    <citation type="submission" date="2022-09" db="EMBL/GenBank/DDBJ databases">
        <title>A Global Phylogenomic Analysis of the Shiitake Genus Lentinula.</title>
        <authorList>
            <consortium name="DOE Joint Genome Institute"/>
            <person name="Sierra-Patev S."/>
            <person name="Min B."/>
            <person name="Naranjo-Ortiz M."/>
            <person name="Looney B."/>
            <person name="Konkel Z."/>
            <person name="Slot J.C."/>
            <person name="Sakamoto Y."/>
            <person name="Steenwyk J.L."/>
            <person name="Rokas A."/>
            <person name="Carro J."/>
            <person name="Camarero S."/>
            <person name="Ferreira P."/>
            <person name="Molpeceres G."/>
            <person name="Ruiz-Duenas F.J."/>
            <person name="Serrano A."/>
            <person name="Henrissat B."/>
            <person name="Drula E."/>
            <person name="Hughes K.W."/>
            <person name="Mata J.L."/>
            <person name="Ishikawa N.K."/>
            <person name="Vargas-Isla R."/>
            <person name="Ushijima S."/>
            <person name="Smith C.A."/>
            <person name="Ahrendt S."/>
            <person name="Andreopoulos W."/>
            <person name="He G."/>
            <person name="Labutti K."/>
            <person name="Lipzen A."/>
            <person name="Ng V."/>
            <person name="Riley R."/>
            <person name="Sandor L."/>
            <person name="Barry K."/>
            <person name="Martinez A.T."/>
            <person name="Xiao Y."/>
            <person name="Gibbons J.G."/>
            <person name="Terashima K."/>
            <person name="Grigoriev I.V."/>
            <person name="Hibbett D.S."/>
        </authorList>
    </citation>
    <scope>NUCLEOTIDE SEQUENCE</scope>
    <source>
        <strain evidence="1">TMI1499</strain>
    </source>
</reference>
<protein>
    <submittedName>
        <fullName evidence="1">Uncharacterized protein</fullName>
    </submittedName>
</protein>
<proteinExistence type="predicted"/>
<sequence length="525" mass="58856">MSNADEELLKSLAKFLGIYSHESDEFDENEVRKRLTAGLHCDSTPTALDAYLFHHSGCDIPHLGCIEEELTTEENFNDNISVIIEIGSTFYLIKWTRELIKSPSSVPNRPPNDAFLMHSFWRLIFGKKPRYPVGEFKNTPPNFQICMKVLSGALQRLHKEIFPDYRYDHKNTATKQKRSRRAETHISSPTPLPIRRSNPKSKPRRPFCSVQFRLYLPDVMSLLPDPRKRPSRAVRGVSSSQDTMINTMQATSSNYRWNKRPVVDGTQVSGYHSAPQSSSSFLGESSHPLTLPFYSSRFPLYPEDQSAISSTYIPPSFSQSTTPYPSLYASGSSTSLWDSSIGDICPTVQWPSEPNLYYPYNERGSDMYQSRYSKLGIPSSSYSSGTLFEEGSSSSISQRAAELSGPSSQGVSLFPSNSPWPPQEFLSESQPLGLFCSDLSAEPSQAYYEPNELPQNHRTTQMILEVPHPPLPQATSESNPGSLTGLNHLVPMGSNNDISVLPSFEMDYPICFPEADLRILDSLDL</sequence>